<dbReference type="Pfam" id="PF05362">
    <property type="entry name" value="Lon_C"/>
    <property type="match status" value="1"/>
</dbReference>
<dbReference type="PRINTS" id="PR00830">
    <property type="entry name" value="ENDOLAPTASE"/>
</dbReference>
<keyword evidence="3" id="KW-0175">Coiled coil</keyword>
<dbReference type="InterPro" id="IPR046843">
    <property type="entry name" value="LonB_AAA-LID"/>
</dbReference>
<feature type="active site" evidence="2">
    <location>
        <position position="654"/>
    </location>
</feature>
<reference evidence="5 6" key="1">
    <citation type="submission" date="2016-10" db="EMBL/GenBank/DDBJ databases">
        <authorList>
            <person name="de Groot N.N."/>
        </authorList>
    </citation>
    <scope>NUCLEOTIDE SEQUENCE [LARGE SCALE GENOMIC DNA]</scope>
    <source>
        <strain evidence="5 6">DSM 18978</strain>
    </source>
</reference>
<dbReference type="InterPro" id="IPR020568">
    <property type="entry name" value="Ribosomal_Su5_D2-typ_SF"/>
</dbReference>
<dbReference type="Gene3D" id="3.40.50.300">
    <property type="entry name" value="P-loop containing nucleotide triphosphate hydrolases"/>
    <property type="match status" value="2"/>
</dbReference>
<dbReference type="AlphaFoldDB" id="A0A1G5K2U7"/>
<proteinExistence type="inferred from homology"/>
<dbReference type="RefSeq" id="WP_091545559.1">
    <property type="nucleotide sequence ID" value="NZ_FMUS01000023.1"/>
</dbReference>
<dbReference type="EC" id="3.4.21.53" evidence="2"/>
<evidence type="ECO:0000313" key="5">
    <source>
        <dbReference type="EMBL" id="SCY94933.1"/>
    </source>
</evidence>
<dbReference type="Gene3D" id="3.30.230.10">
    <property type="match status" value="1"/>
</dbReference>
<dbReference type="GO" id="GO:0030163">
    <property type="term" value="P:protein catabolic process"/>
    <property type="evidence" value="ECO:0007669"/>
    <property type="project" value="InterPro"/>
</dbReference>
<feature type="domain" description="Lon proteolytic" evidence="4">
    <location>
        <begin position="564"/>
        <end position="771"/>
    </location>
</feature>
<keyword evidence="6" id="KW-1185">Reference proteome</keyword>
<dbReference type="Proteomes" id="UP000198636">
    <property type="component" value="Unassembled WGS sequence"/>
</dbReference>
<dbReference type="InterPro" id="IPR014721">
    <property type="entry name" value="Ribsml_uS5_D2-typ_fold_subgr"/>
</dbReference>
<sequence length="787" mass="89939">MKKFPELSHGQLKRKCDIEIFNFNTTDELEELQGIMGQTRGEQAMKFGLSIEENSYHIYMSGSKGTGRTTYAKSIIEKVSRERPVPDDWCYVYNFNQPDKALALNMPAGMGRDFQKDMEEMLGELVIQVSQAFNSDDYDRQRNEISKIFQEEKNRYLSYLTNYAKEKNYVIKWSSTGFIFKPQLGEEELMEDEIAQLDESAISELEKNKQEVEEVALEVLLKIKNLERTAKKKLLLLETRVGLFVVKPIVSLLIEKYSQCNKVVNHLQKVEADLVENIYQFVLDEDEEITSDSQKVINDGFLKRYKVNLFIDNSKTAGAPMIIEFNPTLNRLTGSVEYSNENGIMKTNFLQIKPGAIHHANGGYLILEAHKLLSNPYSWDTLKRIIQTKEITVENAASQLGIIDVTSIKLEPIPIHLKVILIGSEYLYYLLTHYDEDFQKHFKILVDFNDEMERNKENELKMAQFIRSYTKAKNLRPFDRESVGRLIEYSSRLVSDQRKMSAKFNKILEIIVEANSWAAVNGHKIVSKIDMEETIKNKYYRINKHKEKTEEAFERKTILIDVKGEKVGVINGLSIINVGDYYFGKPSVITITSNPGREGIINIEREVNLSGDIYDKGVLILSGYLSERFAQEGPLTLSARICFEQSYGGVDGDSASSAELYGLLSSIGGIPIKQYIAVTGSVNQKGYIQPVGGVTEKIEGFYNICKNRGLTGRQGVIIPYQNIENLMLSDEIVEAVRENQFHIYGIKHVNEGMEIIMGEENEKIIAKVKKKLDFFRKATDEKNMNVK</sequence>
<dbReference type="InterPro" id="IPR027417">
    <property type="entry name" value="P-loop_NTPase"/>
</dbReference>
<dbReference type="Pfam" id="PF20436">
    <property type="entry name" value="LonB_AAA-LID"/>
    <property type="match status" value="1"/>
</dbReference>
<dbReference type="GO" id="GO:0005524">
    <property type="term" value="F:ATP binding"/>
    <property type="evidence" value="ECO:0007669"/>
    <property type="project" value="InterPro"/>
</dbReference>
<dbReference type="PANTHER" id="PTHR10046">
    <property type="entry name" value="ATP DEPENDENT LON PROTEASE FAMILY MEMBER"/>
    <property type="match status" value="1"/>
</dbReference>
<dbReference type="OrthoDB" id="9758568at2"/>
<dbReference type="InterPro" id="IPR027065">
    <property type="entry name" value="Lon_Prtase"/>
</dbReference>
<gene>
    <name evidence="5" type="ORF">SAMN03080606_03212</name>
</gene>
<feature type="active site" evidence="2">
    <location>
        <position position="697"/>
    </location>
</feature>
<keyword evidence="2" id="KW-0378">Hydrolase</keyword>
<accession>A0A1G5K2U7</accession>
<dbReference type="SUPFAM" id="SSF52540">
    <property type="entry name" value="P-loop containing nucleoside triphosphate hydrolases"/>
    <property type="match status" value="1"/>
</dbReference>
<dbReference type="InterPro" id="IPR041699">
    <property type="entry name" value="AAA_32"/>
</dbReference>
<evidence type="ECO:0000256" key="3">
    <source>
        <dbReference type="SAM" id="Coils"/>
    </source>
</evidence>
<keyword evidence="1 2" id="KW-0645">Protease</keyword>
<comment type="similarity">
    <text evidence="2">Belongs to the peptidase S16 family.</text>
</comment>
<comment type="catalytic activity">
    <reaction evidence="2">
        <text>Hydrolysis of proteins in presence of ATP.</text>
        <dbReference type="EC" id="3.4.21.53"/>
    </reaction>
</comment>
<dbReference type="SUPFAM" id="SSF54211">
    <property type="entry name" value="Ribosomal protein S5 domain 2-like"/>
    <property type="match status" value="1"/>
</dbReference>
<dbReference type="Pfam" id="PF20437">
    <property type="entry name" value="LonC_helical"/>
    <property type="match status" value="1"/>
</dbReference>
<evidence type="ECO:0000313" key="6">
    <source>
        <dbReference type="Proteomes" id="UP000198636"/>
    </source>
</evidence>
<dbReference type="GO" id="GO:0004176">
    <property type="term" value="F:ATP-dependent peptidase activity"/>
    <property type="evidence" value="ECO:0007669"/>
    <property type="project" value="UniProtKB-UniRule"/>
</dbReference>
<dbReference type="InterPro" id="IPR046844">
    <property type="entry name" value="Lon-like_helical"/>
</dbReference>
<evidence type="ECO:0000256" key="2">
    <source>
        <dbReference type="PROSITE-ProRule" id="PRU01122"/>
    </source>
</evidence>
<name>A0A1G5K2U7_9FIRM</name>
<dbReference type="GO" id="GO:0006508">
    <property type="term" value="P:proteolysis"/>
    <property type="evidence" value="ECO:0007669"/>
    <property type="project" value="UniProtKB-KW"/>
</dbReference>
<dbReference type="GO" id="GO:0004252">
    <property type="term" value="F:serine-type endopeptidase activity"/>
    <property type="evidence" value="ECO:0007669"/>
    <property type="project" value="UniProtKB-UniRule"/>
</dbReference>
<organism evidence="5 6">
    <name type="scientific">Alkaliphilus peptidifermentans DSM 18978</name>
    <dbReference type="NCBI Taxonomy" id="1120976"/>
    <lineage>
        <taxon>Bacteria</taxon>
        <taxon>Bacillati</taxon>
        <taxon>Bacillota</taxon>
        <taxon>Clostridia</taxon>
        <taxon>Peptostreptococcales</taxon>
        <taxon>Natronincolaceae</taxon>
        <taxon>Alkaliphilus</taxon>
    </lineage>
</organism>
<dbReference type="Pfam" id="PF13654">
    <property type="entry name" value="AAA_32"/>
    <property type="match status" value="1"/>
</dbReference>
<dbReference type="Gene3D" id="1.10.8.60">
    <property type="match status" value="1"/>
</dbReference>
<feature type="coiled-coil region" evidence="3">
    <location>
        <begin position="195"/>
        <end position="229"/>
    </location>
</feature>
<keyword evidence="2" id="KW-0720">Serine protease</keyword>
<evidence type="ECO:0000259" key="4">
    <source>
        <dbReference type="PROSITE" id="PS51786"/>
    </source>
</evidence>
<dbReference type="InterPro" id="IPR008269">
    <property type="entry name" value="Lon_proteolytic"/>
</dbReference>
<dbReference type="STRING" id="1120976.SAMN03080606_03212"/>
<dbReference type="PROSITE" id="PS51786">
    <property type="entry name" value="LON_PROTEOLYTIC"/>
    <property type="match status" value="1"/>
</dbReference>
<evidence type="ECO:0000256" key="1">
    <source>
        <dbReference type="ARBA" id="ARBA00022670"/>
    </source>
</evidence>
<dbReference type="EMBL" id="FMUS01000023">
    <property type="protein sequence ID" value="SCY94933.1"/>
    <property type="molecule type" value="Genomic_DNA"/>
</dbReference>
<protein>
    <recommendedName>
        <fullName evidence="2">endopeptidase La</fullName>
        <ecNumber evidence="2">3.4.21.53</ecNumber>
    </recommendedName>
</protein>